<evidence type="ECO:0000313" key="1">
    <source>
        <dbReference type="EMBL" id="CAG8602907.1"/>
    </source>
</evidence>
<keyword evidence="2" id="KW-1185">Reference proteome</keyword>
<dbReference type="OrthoDB" id="2340858at2759"/>
<dbReference type="PANTHER" id="PTHR33129">
    <property type="entry name" value="PROTEIN KINASE DOMAIN-CONTAINING PROTEIN-RELATED"/>
    <property type="match status" value="1"/>
</dbReference>
<comment type="caution">
    <text evidence="1">The sequence shown here is derived from an EMBL/GenBank/DDBJ whole genome shotgun (WGS) entry which is preliminary data.</text>
</comment>
<dbReference type="AlphaFoldDB" id="A0A9N9GDQ6"/>
<accession>A0A9N9GDQ6</accession>
<sequence length="407" mass="46980">MSESNLVILFEQESAFYLRRAYDSDVIGRYLDDPNVWHIVDGRKPDKVNAKTILICSPLIDHYGGFDKNIPSIRYMPVWSWNEIDTCRSKIFGSLSIDRVRELFMRWGGIPRYTLEGALNKEIQYQLEEEIELCDENIFRYIGGRERKGDESDKLIHIWTNLPTEENDAEVDEEAECSEVIEPYTLKTIIFASNYVGEQVTKKLKKIIVDRLCKVMEVVLEGRKMNLILDNFFEAIAHQMLRGGGTFQVRSLDSNKTYNLTLNRQDKILKFSDIGDIEDRKYYQPIDKTFPSIDAILAPECIFQMTTAMNHSINTTGLKKLRGKLAKTGNIDFYFVVPAQLYDEYQKQNYVTTKNVIDLNIPPWIANRVRQHVLRIDLCSGALSSKSESSLKRRGNLLEASSLKRGE</sequence>
<gene>
    <name evidence="1" type="ORF">AMORRO_LOCUS7861</name>
</gene>
<dbReference type="Proteomes" id="UP000789342">
    <property type="component" value="Unassembled WGS sequence"/>
</dbReference>
<organism evidence="1 2">
    <name type="scientific">Acaulospora morrowiae</name>
    <dbReference type="NCBI Taxonomy" id="94023"/>
    <lineage>
        <taxon>Eukaryota</taxon>
        <taxon>Fungi</taxon>
        <taxon>Fungi incertae sedis</taxon>
        <taxon>Mucoromycota</taxon>
        <taxon>Glomeromycotina</taxon>
        <taxon>Glomeromycetes</taxon>
        <taxon>Diversisporales</taxon>
        <taxon>Acaulosporaceae</taxon>
        <taxon>Acaulospora</taxon>
    </lineage>
</organism>
<dbReference type="PANTHER" id="PTHR33129:SF1">
    <property type="entry name" value="ATP-BINDING PROTEIN"/>
    <property type="match status" value="1"/>
</dbReference>
<dbReference type="InterPro" id="IPR052980">
    <property type="entry name" value="Crinkler_effector"/>
</dbReference>
<dbReference type="EMBL" id="CAJVPV010006294">
    <property type="protein sequence ID" value="CAG8602907.1"/>
    <property type="molecule type" value="Genomic_DNA"/>
</dbReference>
<evidence type="ECO:0000313" key="2">
    <source>
        <dbReference type="Proteomes" id="UP000789342"/>
    </source>
</evidence>
<name>A0A9N9GDQ6_9GLOM</name>
<proteinExistence type="predicted"/>
<reference evidence="1" key="1">
    <citation type="submission" date="2021-06" db="EMBL/GenBank/DDBJ databases">
        <authorList>
            <person name="Kallberg Y."/>
            <person name="Tangrot J."/>
            <person name="Rosling A."/>
        </authorList>
    </citation>
    <scope>NUCLEOTIDE SEQUENCE</scope>
    <source>
        <strain evidence="1">CL551</strain>
    </source>
</reference>
<protein>
    <submittedName>
        <fullName evidence="1">10010_t:CDS:1</fullName>
    </submittedName>
</protein>